<feature type="compositionally biased region" description="Polar residues" evidence="2">
    <location>
        <begin position="539"/>
        <end position="561"/>
    </location>
</feature>
<feature type="region of interest" description="Disordered" evidence="2">
    <location>
        <begin position="145"/>
        <end position="165"/>
    </location>
</feature>
<feature type="region of interest" description="Disordered" evidence="2">
    <location>
        <begin position="601"/>
        <end position="649"/>
    </location>
</feature>
<name>A0A8T1WMI7_9STRA</name>
<feature type="compositionally biased region" description="Basic and acidic residues" evidence="2">
    <location>
        <begin position="38"/>
        <end position="54"/>
    </location>
</feature>
<accession>A0A8T1WMI7</accession>
<evidence type="ECO:0000256" key="1">
    <source>
        <dbReference type="SAM" id="Coils"/>
    </source>
</evidence>
<organism evidence="3 4">
    <name type="scientific">Phytophthora pseudosyringae</name>
    <dbReference type="NCBI Taxonomy" id="221518"/>
    <lineage>
        <taxon>Eukaryota</taxon>
        <taxon>Sar</taxon>
        <taxon>Stramenopiles</taxon>
        <taxon>Oomycota</taxon>
        <taxon>Peronosporomycetes</taxon>
        <taxon>Peronosporales</taxon>
        <taxon>Peronosporaceae</taxon>
        <taxon>Phytophthora</taxon>
    </lineage>
</organism>
<sequence>MWASEAGLNDDDPREIQRRREAYARELDHQIALRRARQHQEQMEREEMERKLAPSERSPSKWLVEGGHLDLPTASPSPWKFSQSMELHDEQRQDRGAATGEANSVSSSHPRFRVTDEGEASQRLRERAQQMQWKRILDEQVQEKARLKEQEETERRRSEEDAAREEMRYLREQQLRAQRRLGQFAPAVNAESLENRTETNAPYHALPSPPDLTANRQRNDLTSRHSFAFNNDAREDDDEAMYYQRDHQYGNLGVAEALLPPPAPSRVPMPQEIRRSVPKDDQRDIFDRSTVSGIAGRQQYLQDNGAQPSRQQLEQQSRIIDEYRSLLAEIRREREELRRERDEVRREKEELRVQRALLQLENEKMASLVDAQRALNERHQADLQSQQTQQALQQAQQQAQQQQYQPLSFQHQLSPVQPAGFELNNARSSFKLPVYQDNAPETQAYSRLNQIRETLGDLNIHDDQPQPAVQGRRRNPPSPMSMADFSAPTPQKRMAVNAMDSPRFQRLSRYRPIPAVPAYDESALNQSLVGESVFVPLSPKSQNQTIKGPAPRTTSSPTSADRQGDKRRANPLRSSRVIKSRGFYDFEQDIKSEDRLESFASESVSGSVLESDLGSSFYGDDDGEENDAEDELDSHSTDSRPAASSGLFQVQVLV</sequence>
<comment type="caution">
    <text evidence="3">The sequence shown here is derived from an EMBL/GenBank/DDBJ whole genome shotgun (WGS) entry which is preliminary data.</text>
</comment>
<keyword evidence="1" id="KW-0175">Coiled coil</keyword>
<evidence type="ECO:0000313" key="3">
    <source>
        <dbReference type="EMBL" id="KAG7393618.1"/>
    </source>
</evidence>
<feature type="compositionally biased region" description="Polar residues" evidence="2">
    <location>
        <begin position="74"/>
        <end position="85"/>
    </location>
</feature>
<feature type="coiled-coil region" evidence="1">
    <location>
        <begin position="313"/>
        <end position="405"/>
    </location>
</feature>
<dbReference type="AlphaFoldDB" id="A0A8T1WMI7"/>
<feature type="region of interest" description="Disordered" evidence="2">
    <location>
        <begin position="1"/>
        <end position="20"/>
    </location>
</feature>
<evidence type="ECO:0000313" key="4">
    <source>
        <dbReference type="Proteomes" id="UP000694044"/>
    </source>
</evidence>
<feature type="compositionally biased region" description="Basic and acidic residues" evidence="2">
    <location>
        <begin position="86"/>
        <end position="95"/>
    </location>
</feature>
<feature type="compositionally biased region" description="Acidic residues" evidence="2">
    <location>
        <begin position="619"/>
        <end position="632"/>
    </location>
</feature>
<feature type="region of interest" description="Disordered" evidence="2">
    <location>
        <begin position="199"/>
        <end position="233"/>
    </location>
</feature>
<feature type="compositionally biased region" description="Basic and acidic residues" evidence="2">
    <location>
        <begin position="113"/>
        <end position="128"/>
    </location>
</feature>
<proteinExistence type="predicted"/>
<gene>
    <name evidence="3" type="ORF">PHYPSEUDO_007455</name>
</gene>
<keyword evidence="4" id="KW-1185">Reference proteome</keyword>
<feature type="region of interest" description="Disordered" evidence="2">
    <location>
        <begin position="539"/>
        <end position="574"/>
    </location>
</feature>
<feature type="region of interest" description="Disordered" evidence="2">
    <location>
        <begin position="459"/>
        <end position="481"/>
    </location>
</feature>
<feature type="region of interest" description="Disordered" evidence="2">
    <location>
        <begin position="261"/>
        <end position="284"/>
    </location>
</feature>
<dbReference type="OrthoDB" id="166702at2759"/>
<protein>
    <submittedName>
        <fullName evidence="3">Uncharacterized protein</fullName>
    </submittedName>
</protein>
<reference evidence="3" key="1">
    <citation type="submission" date="2021-02" db="EMBL/GenBank/DDBJ databases">
        <authorList>
            <person name="Palmer J.M."/>
        </authorList>
    </citation>
    <scope>NUCLEOTIDE SEQUENCE</scope>
    <source>
        <strain evidence="3">SCRP734</strain>
    </source>
</reference>
<feature type="region of interest" description="Disordered" evidence="2">
    <location>
        <begin position="31"/>
        <end position="129"/>
    </location>
</feature>
<evidence type="ECO:0000256" key="2">
    <source>
        <dbReference type="SAM" id="MobiDB-lite"/>
    </source>
</evidence>
<feature type="compositionally biased region" description="Basic and acidic residues" evidence="2">
    <location>
        <begin position="272"/>
        <end position="284"/>
    </location>
</feature>
<dbReference type="Proteomes" id="UP000694044">
    <property type="component" value="Unassembled WGS sequence"/>
</dbReference>
<dbReference type="EMBL" id="JAGDFM010000003">
    <property type="protein sequence ID" value="KAG7393618.1"/>
    <property type="molecule type" value="Genomic_DNA"/>
</dbReference>